<dbReference type="EMBL" id="CAJNOL010000665">
    <property type="protein sequence ID" value="CAF1158152.1"/>
    <property type="molecule type" value="Genomic_DNA"/>
</dbReference>
<proteinExistence type="predicted"/>
<organism evidence="1 4">
    <name type="scientific">Rotaria sordida</name>
    <dbReference type="NCBI Taxonomy" id="392033"/>
    <lineage>
        <taxon>Eukaryota</taxon>
        <taxon>Metazoa</taxon>
        <taxon>Spiralia</taxon>
        <taxon>Gnathifera</taxon>
        <taxon>Rotifera</taxon>
        <taxon>Eurotatoria</taxon>
        <taxon>Bdelloidea</taxon>
        <taxon>Philodinida</taxon>
        <taxon>Philodinidae</taxon>
        <taxon>Rotaria</taxon>
    </lineage>
</organism>
<dbReference type="Proteomes" id="UP000663854">
    <property type="component" value="Unassembled WGS sequence"/>
</dbReference>
<protein>
    <recommendedName>
        <fullName evidence="6">Metallo-beta-lactamase domain-containing protein</fullName>
    </recommendedName>
</protein>
<reference evidence="1" key="1">
    <citation type="submission" date="2021-02" db="EMBL/GenBank/DDBJ databases">
        <authorList>
            <person name="Nowell W R."/>
        </authorList>
    </citation>
    <scope>NUCLEOTIDE SEQUENCE</scope>
</reference>
<dbReference type="AlphaFoldDB" id="A0A813X277"/>
<dbReference type="InterPro" id="IPR036866">
    <property type="entry name" value="RibonucZ/Hydroxyglut_hydro"/>
</dbReference>
<dbReference type="PANTHER" id="PTHR33835:SF1">
    <property type="entry name" value="METALLO-BETA-LACTAMASE DOMAIN-CONTAINING PROTEIN"/>
    <property type="match status" value="1"/>
</dbReference>
<dbReference type="EMBL" id="CAJNOL010000678">
    <property type="protein sequence ID" value="CAF1163283.1"/>
    <property type="molecule type" value="Genomic_DNA"/>
</dbReference>
<evidence type="ECO:0000313" key="1">
    <source>
        <dbReference type="EMBL" id="CAF0869431.1"/>
    </source>
</evidence>
<sequence length="298" mass="34099">MPTTLSHQSLNPIQNVDKYELHQIGSGFWNVRSHFKIFAKLIDIETHMSLIQLHNGNFLIIDTVELNDNLRQEINHLTDNGNKIEAVIGTHPFHTLSFRTFYEAYPNAAYYGTPRHLHRLTKIPWVGSLNNCDVRKKWEPDVELRIPAGTEFINPQPESSNHFTCVFVYHPASATLHVDDTIVYTDKPSFLLKLFGYKDGAMAFHPSIKSVGLHPTSDAPYLFRDWMRNMLHDWPFENICCAHMGVKIGGAHADVFALLDKTENLFAKLSKKNRKRNPESELFAGNHHNMNIHGDECG</sequence>
<accession>A0A813X277</accession>
<evidence type="ECO:0000313" key="2">
    <source>
        <dbReference type="EMBL" id="CAF1158152.1"/>
    </source>
</evidence>
<evidence type="ECO:0000313" key="3">
    <source>
        <dbReference type="EMBL" id="CAF1163283.1"/>
    </source>
</evidence>
<dbReference type="PANTHER" id="PTHR33835">
    <property type="entry name" value="YALI0C07656P"/>
    <property type="match status" value="1"/>
</dbReference>
<evidence type="ECO:0008006" key="6">
    <source>
        <dbReference type="Google" id="ProtNLM"/>
    </source>
</evidence>
<evidence type="ECO:0000313" key="5">
    <source>
        <dbReference type="Proteomes" id="UP000663870"/>
    </source>
</evidence>
<dbReference type="SUPFAM" id="SSF56281">
    <property type="entry name" value="Metallo-hydrolase/oxidoreductase"/>
    <property type="match status" value="1"/>
</dbReference>
<evidence type="ECO:0000313" key="4">
    <source>
        <dbReference type="Proteomes" id="UP000663854"/>
    </source>
</evidence>
<comment type="caution">
    <text evidence="1">The sequence shown here is derived from an EMBL/GenBank/DDBJ whole genome shotgun (WGS) entry which is preliminary data.</text>
</comment>
<dbReference type="EMBL" id="CAJNOH010000102">
    <property type="protein sequence ID" value="CAF0869431.1"/>
    <property type="molecule type" value="Genomic_DNA"/>
</dbReference>
<dbReference type="Proteomes" id="UP000663870">
    <property type="component" value="Unassembled WGS sequence"/>
</dbReference>
<dbReference type="InterPro" id="IPR025638">
    <property type="entry name" value="DUF4336"/>
</dbReference>
<gene>
    <name evidence="2" type="ORF">JXQ802_LOCUS22107</name>
    <name evidence="3" type="ORF">JXQ802_LOCUS22377</name>
    <name evidence="1" type="ORF">PYM288_LOCUS7967</name>
</gene>
<keyword evidence="5" id="KW-1185">Reference proteome</keyword>
<name>A0A813X277_9BILA</name>